<dbReference type="PANTHER" id="PTHR15722:SF7">
    <property type="entry name" value="INTRAFLAGELLAR TRANSPORT PROTEIN 140 HOMOLOG"/>
    <property type="match status" value="1"/>
</dbReference>
<proteinExistence type="predicted"/>
<sequence>MAVGNMDEAYRAVKLIRNPGVWANMASVCVKTRRLDVAEHCLGNMGHARAARAVREAKEKEKVRSQERKIIGVTAIQNAVYKSSTSFEFRIRFTSDECLDRTSLKEPRREKEADAQIAAVALHLGHVEDAHKLYVACDRWDLANRLLQSCGDWSRALEVAGKHDRVHLRTTHHSFARHLEFLGDLDGAIKAYEEAGTHRHEVPRLLVEAGQIEELEAYVAAKQDKELTQWWAKYCESHGNLDKALECYHWSGDVLSQVRIHCFQGELAAARALVDATGDRAAAFHVARQLEARGDVPGAIRYFTRAESVSRAARLAQRNGMDAELLSLAAAGTRALALTSARYFEEKGAYDSAVLLYQKGGNLNRAIDLCFKGQLFDSLRTIADNLKEDADPALLARCADFFMEHEQYEKAVHLLIAGKSFEQAIDLCASHDVVITESMADGMTPPKAEGGESGGFRSALIRRIAECCEAQGSFHLACKKFTQANERARAMEALLKSGDTEKIIFFANVSRQRELYVLAANYLQSLDWHADGEVMKAIVQFYTKAGAVESLAAFYDSCAIIEIDEYRDYEKALGAMRESLKYASKSRAAARDALVADHTARIALVEQFVQARKLVAEDPKQTVALCNRLLEQLPATAAESECVVRAGDVYALLIELYYSRNDYPTAFQLLERMRERGIVLAPFLEQAMVVEIHQAVGVEMRDTEPDEDFREEELDEDVIEDEE</sequence>
<dbReference type="OMA" id="CESHDFA"/>
<organism evidence="9 10">
    <name type="scientific">Klebsormidium nitens</name>
    <name type="common">Green alga</name>
    <name type="synonym">Ulothrix nitens</name>
    <dbReference type="NCBI Taxonomy" id="105231"/>
    <lineage>
        <taxon>Eukaryota</taxon>
        <taxon>Viridiplantae</taxon>
        <taxon>Streptophyta</taxon>
        <taxon>Klebsormidiophyceae</taxon>
        <taxon>Klebsormidiales</taxon>
        <taxon>Klebsormidiaceae</taxon>
        <taxon>Klebsormidium</taxon>
    </lineage>
</organism>
<evidence type="ECO:0000259" key="8">
    <source>
        <dbReference type="Pfam" id="PF24762"/>
    </source>
</evidence>
<accession>A0A1Y1HHG8</accession>
<dbReference type="GO" id="GO:0005929">
    <property type="term" value="C:cilium"/>
    <property type="evidence" value="ECO:0007669"/>
    <property type="project" value="UniProtKB-SubCell"/>
</dbReference>
<evidence type="ECO:0000256" key="1">
    <source>
        <dbReference type="ARBA" id="ARBA00004138"/>
    </source>
</evidence>
<evidence type="ECO:0000256" key="4">
    <source>
        <dbReference type="ARBA" id="ARBA00023069"/>
    </source>
</evidence>
<feature type="domain" description="IF140/IFT172/WDR19 TPR" evidence="8">
    <location>
        <begin position="103"/>
        <end position="541"/>
    </location>
</feature>
<dbReference type="SUPFAM" id="SSF48452">
    <property type="entry name" value="TPR-like"/>
    <property type="match status" value="1"/>
</dbReference>
<protein>
    <recommendedName>
        <fullName evidence="11">Intraflagellar transport protein 140</fullName>
    </recommendedName>
</protein>
<name>A0A1Y1HHG8_KLENI</name>
<dbReference type="PANTHER" id="PTHR15722">
    <property type="entry name" value="IFT140/172-RELATED"/>
    <property type="match status" value="1"/>
</dbReference>
<evidence type="ECO:0008006" key="11">
    <source>
        <dbReference type="Google" id="ProtNLM"/>
    </source>
</evidence>
<keyword evidence="10" id="KW-1185">Reference proteome</keyword>
<dbReference type="Pfam" id="PF24762">
    <property type="entry name" value="TPR_IF140-IFT172"/>
    <property type="match status" value="2"/>
</dbReference>
<comment type="subcellular location">
    <subcellularLocation>
        <location evidence="1">Cell projection</location>
        <location evidence="1">Cilium</location>
    </subcellularLocation>
</comment>
<dbReference type="InterPro" id="IPR011990">
    <property type="entry name" value="TPR-like_helical_dom_sf"/>
</dbReference>
<evidence type="ECO:0000256" key="3">
    <source>
        <dbReference type="ARBA" id="ARBA00022737"/>
    </source>
</evidence>
<gene>
    <name evidence="9" type="ORF">KFL_000050465</name>
</gene>
<dbReference type="EMBL" id="DF236954">
    <property type="protein sequence ID" value="GAQ77910.1"/>
    <property type="molecule type" value="Genomic_DNA"/>
</dbReference>
<dbReference type="InterPro" id="IPR056168">
    <property type="entry name" value="TPR_IF140/IFT172/WDR19"/>
</dbReference>
<dbReference type="AlphaFoldDB" id="A0A1Y1HHG8"/>
<evidence type="ECO:0000313" key="9">
    <source>
        <dbReference type="EMBL" id="GAQ77910.1"/>
    </source>
</evidence>
<feature type="region of interest" description="Disordered" evidence="6">
    <location>
        <begin position="701"/>
        <end position="723"/>
    </location>
</feature>
<feature type="compositionally biased region" description="Acidic residues" evidence="6">
    <location>
        <begin position="704"/>
        <end position="723"/>
    </location>
</feature>
<dbReference type="STRING" id="105231.A0A1Y1HHG8"/>
<evidence type="ECO:0000256" key="6">
    <source>
        <dbReference type="SAM" id="MobiDB-lite"/>
    </source>
</evidence>
<keyword evidence="5" id="KW-0966">Cell projection</keyword>
<dbReference type="OrthoDB" id="10258787at2759"/>
<keyword evidence="3" id="KW-0677">Repeat</keyword>
<evidence type="ECO:0000256" key="5">
    <source>
        <dbReference type="ARBA" id="ARBA00023273"/>
    </source>
</evidence>
<keyword evidence="2" id="KW-0853">WD repeat</keyword>
<evidence type="ECO:0000313" key="10">
    <source>
        <dbReference type="Proteomes" id="UP000054558"/>
    </source>
</evidence>
<dbReference type="InterPro" id="IPR056156">
    <property type="entry name" value="TPR_IF140_C"/>
</dbReference>
<dbReference type="Pfam" id="PF24760">
    <property type="entry name" value="TPR_IF140_C"/>
    <property type="match status" value="1"/>
</dbReference>
<keyword evidence="4" id="KW-0969">Cilium</keyword>
<feature type="domain" description="IF140/IFT172/WDR19 TPR" evidence="8">
    <location>
        <begin position="4"/>
        <end position="66"/>
    </location>
</feature>
<reference evidence="9 10" key="1">
    <citation type="journal article" date="2014" name="Nat. Commun.">
        <title>Klebsormidium flaccidum genome reveals primary factors for plant terrestrial adaptation.</title>
        <authorList>
            <person name="Hori K."/>
            <person name="Maruyama F."/>
            <person name="Fujisawa T."/>
            <person name="Togashi T."/>
            <person name="Yamamoto N."/>
            <person name="Seo M."/>
            <person name="Sato S."/>
            <person name="Yamada T."/>
            <person name="Mori H."/>
            <person name="Tajima N."/>
            <person name="Moriyama T."/>
            <person name="Ikeuchi M."/>
            <person name="Watanabe M."/>
            <person name="Wada H."/>
            <person name="Kobayashi K."/>
            <person name="Saito M."/>
            <person name="Masuda T."/>
            <person name="Sasaki-Sekimoto Y."/>
            <person name="Mashiguchi K."/>
            <person name="Awai K."/>
            <person name="Shimojima M."/>
            <person name="Masuda S."/>
            <person name="Iwai M."/>
            <person name="Nobusawa T."/>
            <person name="Narise T."/>
            <person name="Kondo S."/>
            <person name="Saito H."/>
            <person name="Sato R."/>
            <person name="Murakawa M."/>
            <person name="Ihara Y."/>
            <person name="Oshima-Yamada Y."/>
            <person name="Ohtaka K."/>
            <person name="Satoh M."/>
            <person name="Sonobe K."/>
            <person name="Ishii M."/>
            <person name="Ohtani R."/>
            <person name="Kanamori-Sato M."/>
            <person name="Honoki R."/>
            <person name="Miyazaki D."/>
            <person name="Mochizuki H."/>
            <person name="Umetsu J."/>
            <person name="Higashi K."/>
            <person name="Shibata D."/>
            <person name="Kamiya Y."/>
            <person name="Sato N."/>
            <person name="Nakamura Y."/>
            <person name="Tabata S."/>
            <person name="Ida S."/>
            <person name="Kurokawa K."/>
            <person name="Ohta H."/>
        </authorList>
    </citation>
    <scope>NUCLEOTIDE SEQUENCE [LARGE SCALE GENOMIC DNA]</scope>
    <source>
        <strain evidence="9 10">NIES-2285</strain>
    </source>
</reference>
<evidence type="ECO:0000259" key="7">
    <source>
        <dbReference type="Pfam" id="PF24760"/>
    </source>
</evidence>
<dbReference type="Proteomes" id="UP000054558">
    <property type="component" value="Unassembled WGS sequence"/>
</dbReference>
<dbReference type="Gene3D" id="1.25.40.10">
    <property type="entry name" value="Tetratricopeptide repeat domain"/>
    <property type="match status" value="2"/>
</dbReference>
<feature type="domain" description="IF140 C-terminal TPR" evidence="7">
    <location>
        <begin position="549"/>
        <end position="674"/>
    </location>
</feature>
<evidence type="ECO:0000256" key="2">
    <source>
        <dbReference type="ARBA" id="ARBA00022574"/>
    </source>
</evidence>